<feature type="transmembrane region" description="Helical" evidence="16">
    <location>
        <begin position="6"/>
        <end position="23"/>
    </location>
</feature>
<dbReference type="GO" id="GO:0008750">
    <property type="term" value="F:proton-translocating NAD(P)+ transhydrogenase activity"/>
    <property type="evidence" value="ECO:0007669"/>
    <property type="project" value="UniProtKB-EC"/>
</dbReference>
<evidence type="ECO:0000256" key="1">
    <source>
        <dbReference type="ARBA" id="ARBA00003943"/>
    </source>
</evidence>
<keyword evidence="12 15" id="KW-0520">NAD</keyword>
<comment type="catalytic activity">
    <reaction evidence="14 15">
        <text>NAD(+) + NADPH + H(+)(in) = NADH + NADP(+) + H(+)(out)</text>
        <dbReference type="Rhea" id="RHEA:47992"/>
        <dbReference type="ChEBI" id="CHEBI:15378"/>
        <dbReference type="ChEBI" id="CHEBI:57540"/>
        <dbReference type="ChEBI" id="CHEBI:57783"/>
        <dbReference type="ChEBI" id="CHEBI:57945"/>
        <dbReference type="ChEBI" id="CHEBI:58349"/>
        <dbReference type="EC" id="7.1.1.1"/>
    </reaction>
</comment>
<dbReference type="Pfam" id="PF02233">
    <property type="entry name" value="PNTB"/>
    <property type="match status" value="1"/>
</dbReference>
<comment type="function">
    <text evidence="1 15">The transhydrogenation between NADH and NADP is coupled to respiration and ATP hydrolysis and functions as a proton pump across the membrane.</text>
</comment>
<dbReference type="RefSeq" id="WP_146435435.1">
    <property type="nucleotide sequence ID" value="NZ_SJPF01000005.1"/>
</dbReference>
<dbReference type="EC" id="7.1.1.1" evidence="4 15"/>
<comment type="subcellular location">
    <subcellularLocation>
        <location evidence="2">Cell inner membrane</location>
        <topology evidence="2">Multi-pass membrane protein</topology>
    </subcellularLocation>
</comment>
<reference evidence="18 19" key="1">
    <citation type="submission" date="2019-02" db="EMBL/GenBank/DDBJ databases">
        <title>Deep-cultivation of Planctomycetes and their phenomic and genomic characterization uncovers novel biology.</title>
        <authorList>
            <person name="Wiegand S."/>
            <person name="Jogler M."/>
            <person name="Boedeker C."/>
            <person name="Pinto D."/>
            <person name="Vollmers J."/>
            <person name="Rivas-Marin E."/>
            <person name="Kohn T."/>
            <person name="Peeters S.H."/>
            <person name="Heuer A."/>
            <person name="Rast P."/>
            <person name="Oberbeckmann S."/>
            <person name="Bunk B."/>
            <person name="Jeske O."/>
            <person name="Meyerdierks A."/>
            <person name="Storesund J.E."/>
            <person name="Kallscheuer N."/>
            <person name="Luecker S."/>
            <person name="Lage O.M."/>
            <person name="Pohl T."/>
            <person name="Merkel B.J."/>
            <person name="Hornburger P."/>
            <person name="Mueller R.-W."/>
            <person name="Bruemmer F."/>
            <person name="Labrenz M."/>
            <person name="Spormann A.M."/>
            <person name="Op Den Camp H."/>
            <person name="Overmann J."/>
            <person name="Amann R."/>
            <person name="Jetten M.S.M."/>
            <person name="Mascher T."/>
            <person name="Medema M.H."/>
            <person name="Devos D.P."/>
            <person name="Kaster A.-K."/>
            <person name="Ovreas L."/>
            <person name="Rohde M."/>
            <person name="Galperin M.Y."/>
            <person name="Jogler C."/>
        </authorList>
    </citation>
    <scope>NUCLEOTIDE SEQUENCE [LARGE SCALE GENOMIC DNA]</scope>
    <source>
        <strain evidence="18 19">Enr8</strain>
    </source>
</reference>
<evidence type="ECO:0000256" key="10">
    <source>
        <dbReference type="ARBA" id="ARBA00022967"/>
    </source>
</evidence>
<dbReference type="PANTHER" id="PTHR44758">
    <property type="entry name" value="NAD(P) TRANSHYDROGENASE SUBUNIT BETA"/>
    <property type="match status" value="1"/>
</dbReference>
<dbReference type="GO" id="GO:0050661">
    <property type="term" value="F:NADP binding"/>
    <property type="evidence" value="ECO:0007669"/>
    <property type="project" value="InterPro"/>
</dbReference>
<comment type="similarity">
    <text evidence="3 15">Belongs to the PNT beta subunit family.</text>
</comment>
<feature type="transmembrane region" description="Helical" evidence="16">
    <location>
        <begin position="58"/>
        <end position="75"/>
    </location>
</feature>
<dbReference type="OrthoDB" id="9763786at2"/>
<accession>A0A5C5UYK5</accession>
<sequence length="461" mass="47824">MYEALINLAYVVSAILFIFGLKYMSHPRTAVKGNLISAGAMLLAIVLTLAALKMIATYVIIGLVVGGIIGAVLAIRVQMTDVPQLVALFNGFGGAATVFVAGAELLRPNTSTAPDVMLAAALSGLIGAVTFWGSLVAYGKLQELQIFKKPIDIPSGAVVNIVMVAILLLLTIFMAGSGWSLIPYILIVVIASILGVTLVVPIGGADMPVVIALLNSYSGLAAAATGFVIDNNVLIISGSLVGASGLILTQIMCKAMNRSLVNVIFGGMQSAAAASGPAAHEVYANVRSTSADDVAMILDAAQRVVVVPGYGLAVAQAQHAVRDMSTILEEKGIDVEYAIHPVAGRMPGHMNVLLAEADIPYEKLREMDAINPTMGQVDVAIVLGANDVVNPVANTDPNSPIAGMPIVDVDKARTVIVIKRSLSPGFAGIPNPLFAADNSLMFFSDGKEAILDIIAALKENG</sequence>
<keyword evidence="6 15" id="KW-1003">Cell membrane</keyword>
<keyword evidence="9 15" id="KW-0521">NADP</keyword>
<comment type="caution">
    <text evidence="18">The sequence shown here is derived from an EMBL/GenBank/DDBJ whole genome shotgun (WGS) entry which is preliminary data.</text>
</comment>
<keyword evidence="18" id="KW-0560">Oxidoreductase</keyword>
<feature type="transmembrane region" description="Helical" evidence="16">
    <location>
        <begin position="118"/>
        <end position="139"/>
    </location>
</feature>
<dbReference type="GO" id="GO:0005886">
    <property type="term" value="C:plasma membrane"/>
    <property type="evidence" value="ECO:0007669"/>
    <property type="project" value="UniProtKB-SubCell"/>
</dbReference>
<keyword evidence="10 15" id="KW-1278">Translocase</keyword>
<dbReference type="EMBL" id="SJPF01000005">
    <property type="protein sequence ID" value="TWT30740.1"/>
    <property type="molecule type" value="Genomic_DNA"/>
</dbReference>
<evidence type="ECO:0000256" key="2">
    <source>
        <dbReference type="ARBA" id="ARBA00004429"/>
    </source>
</evidence>
<gene>
    <name evidence="18" type="primary">pntB</name>
    <name evidence="18" type="ORF">Enr8_42650</name>
</gene>
<evidence type="ECO:0000256" key="3">
    <source>
        <dbReference type="ARBA" id="ARBA00007919"/>
    </source>
</evidence>
<evidence type="ECO:0000256" key="16">
    <source>
        <dbReference type="SAM" id="Phobius"/>
    </source>
</evidence>
<dbReference type="GO" id="GO:0016491">
    <property type="term" value="F:oxidoreductase activity"/>
    <property type="evidence" value="ECO:0007669"/>
    <property type="project" value="UniProtKB-KW"/>
</dbReference>
<feature type="transmembrane region" description="Helical" evidence="16">
    <location>
        <begin position="151"/>
        <end position="175"/>
    </location>
</feature>
<evidence type="ECO:0000256" key="6">
    <source>
        <dbReference type="ARBA" id="ARBA00022475"/>
    </source>
</evidence>
<feature type="domain" description="NADP transhydrogenase beta-like" evidence="17">
    <location>
        <begin position="7"/>
        <end position="455"/>
    </location>
</feature>
<evidence type="ECO:0000256" key="15">
    <source>
        <dbReference type="PIRNR" id="PIRNR000204"/>
    </source>
</evidence>
<dbReference type="AlphaFoldDB" id="A0A5C5UYK5"/>
<dbReference type="SUPFAM" id="SSF52467">
    <property type="entry name" value="DHS-like NAD/FAD-binding domain"/>
    <property type="match status" value="1"/>
</dbReference>
<keyword evidence="19" id="KW-1185">Reference proteome</keyword>
<evidence type="ECO:0000313" key="18">
    <source>
        <dbReference type="EMBL" id="TWT30740.1"/>
    </source>
</evidence>
<evidence type="ECO:0000256" key="14">
    <source>
        <dbReference type="ARBA" id="ARBA00048202"/>
    </source>
</evidence>
<protein>
    <recommendedName>
        <fullName evidence="5 15">NAD(P) transhydrogenase subunit beta</fullName>
        <ecNumber evidence="4 15">7.1.1.1</ecNumber>
    </recommendedName>
    <alternativeName>
        <fullName evidence="15">Nicotinamide nucleotide transhydrogenase subunit beta</fullName>
    </alternativeName>
</protein>
<keyword evidence="7 15" id="KW-0997">Cell inner membrane</keyword>
<evidence type="ECO:0000256" key="5">
    <source>
        <dbReference type="ARBA" id="ARBA00014581"/>
    </source>
</evidence>
<feature type="transmembrane region" description="Helical" evidence="16">
    <location>
        <begin position="235"/>
        <end position="253"/>
    </location>
</feature>
<dbReference type="InterPro" id="IPR012136">
    <property type="entry name" value="NADH_DH_b"/>
</dbReference>
<dbReference type="InterPro" id="IPR034300">
    <property type="entry name" value="PNTB-like"/>
</dbReference>
<dbReference type="Proteomes" id="UP000318878">
    <property type="component" value="Unassembled WGS sequence"/>
</dbReference>
<dbReference type="Gene3D" id="3.40.50.1220">
    <property type="entry name" value="TPP-binding domain"/>
    <property type="match status" value="1"/>
</dbReference>
<feature type="transmembrane region" description="Helical" evidence="16">
    <location>
        <begin position="209"/>
        <end position="229"/>
    </location>
</feature>
<evidence type="ECO:0000259" key="17">
    <source>
        <dbReference type="Pfam" id="PF02233"/>
    </source>
</evidence>
<keyword evidence="13 15" id="KW-0472">Membrane</keyword>
<evidence type="ECO:0000256" key="9">
    <source>
        <dbReference type="ARBA" id="ARBA00022857"/>
    </source>
</evidence>
<dbReference type="PIRSF" id="PIRSF000204">
    <property type="entry name" value="PNTB"/>
    <property type="match status" value="1"/>
</dbReference>
<name>A0A5C5UYK5_9BACT</name>
<proteinExistence type="inferred from homology"/>
<keyword evidence="8 16" id="KW-0812">Transmembrane</keyword>
<dbReference type="InterPro" id="IPR029035">
    <property type="entry name" value="DHS-like_NAD/FAD-binding_dom"/>
</dbReference>
<feature type="transmembrane region" description="Helical" evidence="16">
    <location>
        <begin position="181"/>
        <end position="202"/>
    </location>
</feature>
<evidence type="ECO:0000256" key="13">
    <source>
        <dbReference type="ARBA" id="ARBA00023136"/>
    </source>
</evidence>
<feature type="transmembrane region" description="Helical" evidence="16">
    <location>
        <begin position="87"/>
        <end position="106"/>
    </location>
</feature>
<organism evidence="18 19">
    <name type="scientific">Blastopirellula retiformator</name>
    <dbReference type="NCBI Taxonomy" id="2527970"/>
    <lineage>
        <taxon>Bacteria</taxon>
        <taxon>Pseudomonadati</taxon>
        <taxon>Planctomycetota</taxon>
        <taxon>Planctomycetia</taxon>
        <taxon>Pirellulales</taxon>
        <taxon>Pirellulaceae</taxon>
        <taxon>Blastopirellula</taxon>
    </lineage>
</organism>
<evidence type="ECO:0000256" key="8">
    <source>
        <dbReference type="ARBA" id="ARBA00022692"/>
    </source>
</evidence>
<feature type="transmembrane region" description="Helical" evidence="16">
    <location>
        <begin position="35"/>
        <end position="52"/>
    </location>
</feature>
<evidence type="ECO:0000313" key="19">
    <source>
        <dbReference type="Proteomes" id="UP000318878"/>
    </source>
</evidence>
<dbReference type="PANTHER" id="PTHR44758:SF1">
    <property type="entry name" value="NAD(P) TRANSHYDROGENASE SUBUNIT BETA"/>
    <property type="match status" value="1"/>
</dbReference>
<evidence type="ECO:0000256" key="11">
    <source>
        <dbReference type="ARBA" id="ARBA00022989"/>
    </source>
</evidence>
<evidence type="ECO:0000256" key="4">
    <source>
        <dbReference type="ARBA" id="ARBA00012943"/>
    </source>
</evidence>
<evidence type="ECO:0000256" key="12">
    <source>
        <dbReference type="ARBA" id="ARBA00023027"/>
    </source>
</evidence>
<keyword evidence="11 16" id="KW-1133">Transmembrane helix</keyword>
<evidence type="ECO:0000256" key="7">
    <source>
        <dbReference type="ARBA" id="ARBA00022519"/>
    </source>
</evidence>